<dbReference type="EMBL" id="MK770119">
    <property type="protein sequence ID" value="QCW23743.1"/>
    <property type="molecule type" value="Genomic_DNA"/>
</dbReference>
<gene>
    <name evidence="2" type="ORF">AAS21_gp005</name>
</gene>
<accession>A0A4Y5P1K9</accession>
<evidence type="ECO:0000259" key="1">
    <source>
        <dbReference type="SMART" id="SM00635"/>
    </source>
</evidence>
<dbReference type="InterPro" id="IPR003343">
    <property type="entry name" value="Big_2"/>
</dbReference>
<sequence>MINYEALHAIFGDTLPEAHIFFATRSNKYAPSYASLRRELGMTRAKTNRSVWLRFVEKYKEETAAPATVPVASVAVTPSTATVAPGQTKQLAAAILPGNATNKTVAWTSSNPAAATVSNTGLVSVLPGATAGVEVNITATTADGAKTAQAKITVGAAA</sequence>
<feature type="domain" description="BIG2" evidence="1">
    <location>
        <begin position="70"/>
        <end position="151"/>
    </location>
</feature>
<evidence type="ECO:0000313" key="2">
    <source>
        <dbReference type="EMBL" id="QCW23743.1"/>
    </source>
</evidence>
<dbReference type="Proteomes" id="UP000308921">
    <property type="component" value="Segment"/>
</dbReference>
<proteinExistence type="predicted"/>
<dbReference type="InterPro" id="IPR048804">
    <property type="entry name" value="DECO_N"/>
</dbReference>
<dbReference type="SUPFAM" id="SSF49373">
    <property type="entry name" value="Invasin/intimin cell-adhesion fragments"/>
    <property type="match status" value="1"/>
</dbReference>
<dbReference type="Pfam" id="PF02368">
    <property type="entry name" value="Big_2"/>
    <property type="match status" value="1"/>
</dbReference>
<keyword evidence="3" id="KW-1185">Reference proteome</keyword>
<dbReference type="SMART" id="SM00635">
    <property type="entry name" value="BID_2"/>
    <property type="match status" value="1"/>
</dbReference>
<dbReference type="Gene3D" id="2.60.40.1080">
    <property type="match status" value="1"/>
</dbReference>
<name>A0A4Y5P1K9_9CAUD</name>
<reference evidence="2 3" key="1">
    <citation type="submission" date="2019-04" db="EMBL/GenBank/DDBJ databases">
        <title>Complete genome sequence of Pantoea bacteriophage vB_PagS_AAS21.</title>
        <authorList>
            <person name="Truncaite L."/>
            <person name="Simoliuniene M."/>
            <person name="Zajanckauskaite A."/>
            <person name="Meskys R."/>
            <person name="Simoliunas E."/>
        </authorList>
    </citation>
    <scope>NUCLEOTIDE SEQUENCE [LARGE SCALE GENOMIC DNA]</scope>
</reference>
<protein>
    <submittedName>
        <fullName evidence="2">Structural protein containing Ig-like domain</fullName>
    </submittedName>
</protein>
<dbReference type="Pfam" id="PF21393">
    <property type="entry name" value="Phage_pb10_N"/>
    <property type="match status" value="1"/>
</dbReference>
<organism evidence="2 3">
    <name type="scientific">Pantoea phage vB_PagS_AAS21</name>
    <dbReference type="NCBI Taxonomy" id="2575261"/>
    <lineage>
        <taxon>Viruses</taxon>
        <taxon>Duplodnaviria</taxon>
        <taxon>Heunggongvirae</taxon>
        <taxon>Uroviricota</taxon>
        <taxon>Caudoviricetes</taxon>
        <taxon>Demerecviridae</taxon>
        <taxon>Keyvirus</taxon>
        <taxon>Keyvirus AAS21</taxon>
    </lineage>
</organism>
<evidence type="ECO:0000313" key="3">
    <source>
        <dbReference type="Proteomes" id="UP000308921"/>
    </source>
</evidence>
<dbReference type="InterPro" id="IPR008964">
    <property type="entry name" value="Invasin/intimin_cell_adhesion"/>
</dbReference>